<dbReference type="OrthoDB" id="5146350at2759"/>
<organism evidence="2 3">
    <name type="scientific">Metarhizium album (strain ARSEF 1941)</name>
    <dbReference type="NCBI Taxonomy" id="1081103"/>
    <lineage>
        <taxon>Eukaryota</taxon>
        <taxon>Fungi</taxon>
        <taxon>Dikarya</taxon>
        <taxon>Ascomycota</taxon>
        <taxon>Pezizomycotina</taxon>
        <taxon>Sordariomycetes</taxon>
        <taxon>Hypocreomycetidae</taxon>
        <taxon>Hypocreales</taxon>
        <taxon>Clavicipitaceae</taxon>
        <taxon>Metarhizium</taxon>
    </lineage>
</organism>
<dbReference type="HOGENOM" id="CLU_500653_0_0_1"/>
<comment type="caution">
    <text evidence="2">The sequence shown here is derived from an EMBL/GenBank/DDBJ whole genome shotgun (WGS) entry which is preliminary data.</text>
</comment>
<dbReference type="Proteomes" id="UP000030816">
    <property type="component" value="Unassembled WGS sequence"/>
</dbReference>
<name>A0A0B2WMS5_METAS</name>
<evidence type="ECO:0000313" key="2">
    <source>
        <dbReference type="EMBL" id="KHN94772.1"/>
    </source>
</evidence>
<protein>
    <submittedName>
        <fullName evidence="2">Uncharacterized protein</fullName>
    </submittedName>
</protein>
<dbReference type="GeneID" id="63741823"/>
<feature type="region of interest" description="Disordered" evidence="1">
    <location>
        <begin position="463"/>
        <end position="494"/>
    </location>
</feature>
<accession>A0A0B2WMS5</accession>
<dbReference type="STRING" id="1081103.A0A0B2WMS5"/>
<dbReference type="AlphaFoldDB" id="A0A0B2WMS5"/>
<dbReference type="RefSeq" id="XP_040675838.1">
    <property type="nucleotide sequence ID" value="XM_040826166.1"/>
</dbReference>
<evidence type="ECO:0000313" key="3">
    <source>
        <dbReference type="Proteomes" id="UP000030816"/>
    </source>
</evidence>
<dbReference type="EMBL" id="AZHE01000030">
    <property type="protein sequence ID" value="KHN94772.1"/>
    <property type="molecule type" value="Genomic_DNA"/>
</dbReference>
<proteinExistence type="predicted"/>
<reference evidence="2 3" key="1">
    <citation type="journal article" date="2014" name="Proc. Natl. Acad. Sci. U.S.A.">
        <title>Trajectory and genomic determinants of fungal-pathogen speciation and host adaptation.</title>
        <authorList>
            <person name="Hu X."/>
            <person name="Xiao G."/>
            <person name="Zheng P."/>
            <person name="Shang Y."/>
            <person name="Su Y."/>
            <person name="Zhang X."/>
            <person name="Liu X."/>
            <person name="Zhan S."/>
            <person name="St Leger R.J."/>
            <person name="Wang C."/>
        </authorList>
    </citation>
    <scope>NUCLEOTIDE SEQUENCE [LARGE SCALE GENOMIC DNA]</scope>
    <source>
        <strain evidence="2 3">ARSEF 1941</strain>
    </source>
</reference>
<keyword evidence="3" id="KW-1185">Reference proteome</keyword>
<feature type="compositionally biased region" description="Low complexity" evidence="1">
    <location>
        <begin position="473"/>
        <end position="487"/>
    </location>
</feature>
<sequence length="544" mass="60772">MGTLGKVILGTGNFVLPNEEVQDHEQQPQFLPRLHWPAQPDAIGSQAGPALGLDIDWLDAEAVGRLEEETTRTYPRLMPMPPFGTADGRYDGCRWSTHLAVAHNLFHKKLRKGKAVNAVEMAVLVRIVTYGLFHSTTFFAPFIVDGATVRSHLDPNKIGGRWELQWPIIMSRRSGDLDGGANFGLEDRDWSRRRIWTRRWVVVPVRHGARQWGMTVFDRHKGHLYIFDCGDEASKGQRVKAAVRVWLALLRNLGQPYSFLYFVPRVTRQSDEADSGLLCVVWLMEALRNQVGRPMTSRDDGVVKVNLVTAGTSPPRGSSTTGRGHNYISSLRLRDWVPRGCHAPRSRLMAVRRIIGVMVANELGLREHESLTKRYRDRRRQGGGAHHAALWLLKEAARELVNGGGAMPKGAFFTGQGGPQFALPMCHAVLPYDAEAPRRHPIRKLPGRVHQVRTTPDELNAWAETPFDWPDDSSSGSSSGSSPRSSPARLRHTSPTPALADFLATDGLCDASRPDLEFFGLSPVRDRMTTRLMSRRDAKSASFR</sequence>
<gene>
    <name evidence="2" type="ORF">MAM_07368</name>
</gene>
<evidence type="ECO:0000256" key="1">
    <source>
        <dbReference type="SAM" id="MobiDB-lite"/>
    </source>
</evidence>